<evidence type="ECO:0000313" key="5">
    <source>
        <dbReference type="Proteomes" id="UP000694559"/>
    </source>
</evidence>
<dbReference type="InterPro" id="IPR036034">
    <property type="entry name" value="PDZ_sf"/>
</dbReference>
<evidence type="ECO:0000259" key="3">
    <source>
        <dbReference type="PROSITE" id="PS50106"/>
    </source>
</evidence>
<dbReference type="PANTHER" id="PTHR23348:SF42">
    <property type="entry name" value="PERIAXIN"/>
    <property type="match status" value="1"/>
</dbReference>
<dbReference type="GO" id="GO:0043484">
    <property type="term" value="P:regulation of RNA splicing"/>
    <property type="evidence" value="ECO:0007669"/>
    <property type="project" value="TreeGrafter"/>
</dbReference>
<reference evidence="4" key="2">
    <citation type="submission" date="2025-09" db="UniProtKB">
        <authorList>
            <consortium name="Ensembl"/>
        </authorList>
    </citation>
    <scope>IDENTIFICATION</scope>
</reference>
<dbReference type="Ensembl" id="ENSNNAT00000030051.1">
    <property type="protein sequence ID" value="ENSNNAP00000028672.1"/>
    <property type="gene ID" value="ENSNNAG00000018423.1"/>
</dbReference>
<keyword evidence="5" id="KW-1185">Reference proteome</keyword>
<dbReference type="GeneTree" id="ENSGT00940000160366"/>
<dbReference type="SUPFAM" id="SSF50156">
    <property type="entry name" value="PDZ domain-like"/>
    <property type="match status" value="1"/>
</dbReference>
<dbReference type="Proteomes" id="UP000694559">
    <property type="component" value="Unplaced"/>
</dbReference>
<keyword evidence="2" id="KW-0539">Nucleus</keyword>
<feature type="domain" description="PDZ" evidence="3">
    <location>
        <begin position="19"/>
        <end position="86"/>
    </location>
</feature>
<proteinExistence type="predicted"/>
<evidence type="ECO:0000256" key="2">
    <source>
        <dbReference type="ARBA" id="ARBA00023242"/>
    </source>
</evidence>
<dbReference type="GO" id="GO:0005634">
    <property type="term" value="C:nucleus"/>
    <property type="evidence" value="ECO:0007669"/>
    <property type="project" value="UniProtKB-SubCell"/>
</dbReference>
<reference evidence="4" key="1">
    <citation type="submission" date="2025-08" db="UniProtKB">
        <authorList>
            <consortium name="Ensembl"/>
        </authorList>
    </citation>
    <scope>IDENTIFICATION</scope>
</reference>
<dbReference type="PROSITE" id="PS50106">
    <property type="entry name" value="PDZ"/>
    <property type="match status" value="1"/>
</dbReference>
<accession>A0A8C7E733</accession>
<comment type="subcellular location">
    <subcellularLocation>
        <location evidence="1">Nucleus</location>
    </subcellularLocation>
</comment>
<dbReference type="GO" id="GO:0005737">
    <property type="term" value="C:cytoplasm"/>
    <property type="evidence" value="ECO:0007669"/>
    <property type="project" value="TreeGrafter"/>
</dbReference>
<dbReference type="OrthoDB" id="447516at2759"/>
<dbReference type="AlphaFoldDB" id="A0A8C7E733"/>
<organism evidence="4 5">
    <name type="scientific">Naja naja</name>
    <name type="common">Indian cobra</name>
    <dbReference type="NCBI Taxonomy" id="35670"/>
    <lineage>
        <taxon>Eukaryota</taxon>
        <taxon>Metazoa</taxon>
        <taxon>Chordata</taxon>
        <taxon>Craniata</taxon>
        <taxon>Vertebrata</taxon>
        <taxon>Euteleostomi</taxon>
        <taxon>Lepidosauria</taxon>
        <taxon>Squamata</taxon>
        <taxon>Bifurcata</taxon>
        <taxon>Unidentata</taxon>
        <taxon>Episquamata</taxon>
        <taxon>Toxicofera</taxon>
        <taxon>Serpentes</taxon>
        <taxon>Colubroidea</taxon>
        <taxon>Elapidae</taxon>
        <taxon>Elapinae</taxon>
        <taxon>Naja</taxon>
    </lineage>
</organism>
<sequence>MTAQFIAMEKTIEASELLEMVVETEAGAGARGLSVAGGGKAGLFVKDVLKDSPAARVLSLQEGDQLLSARVYFDNIKYEDAMQILKCAEPYKISFCLKRVVPSADVSRQPGATVFEVRGPKAKLAKLVGDSGSPGSLTSGNPGSAFLCTAAAQGGQAADPNRG</sequence>
<dbReference type="InterPro" id="IPR052082">
    <property type="entry name" value="Myelin_sheath_structural"/>
</dbReference>
<evidence type="ECO:0000313" key="4">
    <source>
        <dbReference type="Ensembl" id="ENSNNAP00000028672.1"/>
    </source>
</evidence>
<protein>
    <recommendedName>
        <fullName evidence="3">PDZ domain-containing protein</fullName>
    </recommendedName>
</protein>
<dbReference type="Gene3D" id="2.30.42.10">
    <property type="match status" value="1"/>
</dbReference>
<dbReference type="OMA" id="MQILKCA"/>
<evidence type="ECO:0000256" key="1">
    <source>
        <dbReference type="ARBA" id="ARBA00004123"/>
    </source>
</evidence>
<dbReference type="Pfam" id="PF00595">
    <property type="entry name" value="PDZ"/>
    <property type="match status" value="1"/>
</dbReference>
<dbReference type="GO" id="GO:0032287">
    <property type="term" value="P:peripheral nervous system myelin maintenance"/>
    <property type="evidence" value="ECO:0007669"/>
    <property type="project" value="TreeGrafter"/>
</dbReference>
<dbReference type="SMART" id="SM00228">
    <property type="entry name" value="PDZ"/>
    <property type="match status" value="1"/>
</dbReference>
<dbReference type="PANTHER" id="PTHR23348">
    <property type="entry name" value="PERIAXIN/AHNAK"/>
    <property type="match status" value="1"/>
</dbReference>
<dbReference type="InterPro" id="IPR001478">
    <property type="entry name" value="PDZ"/>
</dbReference>
<name>A0A8C7E733_NAJNA</name>